<keyword evidence="2" id="KW-0677">Repeat</keyword>
<protein>
    <recommendedName>
        <fullName evidence="5">PDZ domain-containing protein</fullName>
    </recommendedName>
</protein>
<name>A0ABQ9K0S7_9CUCU</name>
<dbReference type="InterPro" id="IPR001478">
    <property type="entry name" value="PDZ"/>
</dbReference>
<sequence length="71" mass="8067">MSEENIEELEIEQEPDEQSDEEFENGAAYYAGGLEVGQLILQVDGTRVDGLQHQDVARLIAESFARRDRKK</sequence>
<feature type="domain" description="PDZ" evidence="5">
    <location>
        <begin position="24"/>
        <end position="63"/>
    </location>
</feature>
<dbReference type="InterPro" id="IPR051844">
    <property type="entry name" value="USH2_Complex_Protein"/>
</dbReference>
<comment type="subcellular location">
    <subcellularLocation>
        <location evidence="1">Cell projection</location>
    </subcellularLocation>
</comment>
<proteinExistence type="predicted"/>
<dbReference type="PROSITE" id="PS50106">
    <property type="entry name" value="PDZ"/>
    <property type="match status" value="1"/>
</dbReference>
<gene>
    <name evidence="6" type="ORF">NQ317_003486</name>
</gene>
<feature type="region of interest" description="Disordered" evidence="4">
    <location>
        <begin position="1"/>
        <end position="22"/>
    </location>
</feature>
<dbReference type="InterPro" id="IPR041489">
    <property type="entry name" value="PDZ_6"/>
</dbReference>
<dbReference type="InterPro" id="IPR036034">
    <property type="entry name" value="PDZ_sf"/>
</dbReference>
<evidence type="ECO:0000256" key="1">
    <source>
        <dbReference type="ARBA" id="ARBA00004316"/>
    </source>
</evidence>
<reference evidence="6" key="1">
    <citation type="journal article" date="2023" name="Insect Mol. Biol.">
        <title>Genome sequencing provides insights into the evolution of gene families encoding plant cell wall-degrading enzymes in longhorned beetles.</title>
        <authorList>
            <person name="Shin N.R."/>
            <person name="Okamura Y."/>
            <person name="Kirsch R."/>
            <person name="Pauchet Y."/>
        </authorList>
    </citation>
    <scope>NUCLEOTIDE SEQUENCE</scope>
    <source>
        <strain evidence="6">MMC_N1</strain>
    </source>
</reference>
<dbReference type="SUPFAM" id="SSF50156">
    <property type="entry name" value="PDZ domain-like"/>
    <property type="match status" value="1"/>
</dbReference>
<evidence type="ECO:0000256" key="4">
    <source>
        <dbReference type="SAM" id="MobiDB-lite"/>
    </source>
</evidence>
<evidence type="ECO:0000259" key="5">
    <source>
        <dbReference type="PROSITE" id="PS50106"/>
    </source>
</evidence>
<evidence type="ECO:0000256" key="3">
    <source>
        <dbReference type="ARBA" id="ARBA00023273"/>
    </source>
</evidence>
<evidence type="ECO:0000256" key="2">
    <source>
        <dbReference type="ARBA" id="ARBA00022737"/>
    </source>
</evidence>
<evidence type="ECO:0000313" key="7">
    <source>
        <dbReference type="Proteomes" id="UP001162164"/>
    </source>
</evidence>
<dbReference type="Proteomes" id="UP001162164">
    <property type="component" value="Unassembled WGS sequence"/>
</dbReference>
<dbReference type="PANTHER" id="PTHR23116:SF29">
    <property type="entry name" value="PDZ DOMAIN-CONTAINING PROTEIN 7"/>
    <property type="match status" value="1"/>
</dbReference>
<keyword evidence="3" id="KW-0966">Cell projection</keyword>
<dbReference type="Pfam" id="PF17820">
    <property type="entry name" value="PDZ_6"/>
    <property type="match status" value="1"/>
</dbReference>
<keyword evidence="7" id="KW-1185">Reference proteome</keyword>
<evidence type="ECO:0000313" key="6">
    <source>
        <dbReference type="EMBL" id="KAJ8983696.1"/>
    </source>
</evidence>
<accession>A0ABQ9K0S7</accession>
<organism evidence="6 7">
    <name type="scientific">Molorchus minor</name>
    <dbReference type="NCBI Taxonomy" id="1323400"/>
    <lineage>
        <taxon>Eukaryota</taxon>
        <taxon>Metazoa</taxon>
        <taxon>Ecdysozoa</taxon>
        <taxon>Arthropoda</taxon>
        <taxon>Hexapoda</taxon>
        <taxon>Insecta</taxon>
        <taxon>Pterygota</taxon>
        <taxon>Neoptera</taxon>
        <taxon>Endopterygota</taxon>
        <taxon>Coleoptera</taxon>
        <taxon>Polyphaga</taxon>
        <taxon>Cucujiformia</taxon>
        <taxon>Chrysomeloidea</taxon>
        <taxon>Cerambycidae</taxon>
        <taxon>Lamiinae</taxon>
        <taxon>Monochamini</taxon>
        <taxon>Molorchus</taxon>
    </lineage>
</organism>
<dbReference type="PANTHER" id="PTHR23116">
    <property type="entry name" value="PDZ DOMAIN CONTAINING WHIRLIN AND HARMONIN-RELATED"/>
    <property type="match status" value="1"/>
</dbReference>
<dbReference type="Gene3D" id="2.30.42.10">
    <property type="match status" value="1"/>
</dbReference>
<comment type="caution">
    <text evidence="6">The sequence shown here is derived from an EMBL/GenBank/DDBJ whole genome shotgun (WGS) entry which is preliminary data.</text>
</comment>
<dbReference type="EMBL" id="JAPWTJ010000066">
    <property type="protein sequence ID" value="KAJ8983696.1"/>
    <property type="molecule type" value="Genomic_DNA"/>
</dbReference>